<organism evidence="2 3">
    <name type="scientific">Cryptococcus bacillisporus CA1873</name>
    <dbReference type="NCBI Taxonomy" id="1296111"/>
    <lineage>
        <taxon>Eukaryota</taxon>
        <taxon>Fungi</taxon>
        <taxon>Dikarya</taxon>
        <taxon>Basidiomycota</taxon>
        <taxon>Agaricomycotina</taxon>
        <taxon>Tremellomycetes</taxon>
        <taxon>Tremellales</taxon>
        <taxon>Cryptococcaceae</taxon>
        <taxon>Cryptococcus</taxon>
        <taxon>Cryptococcus gattii species complex</taxon>
    </lineage>
</organism>
<name>A0ABR5B9Q5_CRYGA</name>
<feature type="compositionally biased region" description="Polar residues" evidence="1">
    <location>
        <begin position="49"/>
        <end position="84"/>
    </location>
</feature>
<sequence>MTSPDSQSFHSANSQRRSSISTDDSFHSLSSSQSNASTVSTIIRRSDLSPMTTSLAPYSITTPSPSEDNTSSQSGAVSTTFTTSDEYDTGFQSGCVPEWPLGDKKPTRPAPLGFNYGDQTATARTTATVPSTSANSTYAPETYQGSQAADTPTPQEEIFFTRHSARASITSTGSTDPGLRDSVVSLPVPPDTLTKKSKKRYCFSLCSMS</sequence>
<evidence type="ECO:0000313" key="3">
    <source>
        <dbReference type="Proteomes" id="UP000053800"/>
    </source>
</evidence>
<dbReference type="EMBL" id="KN848897">
    <property type="protein sequence ID" value="KIR60313.1"/>
    <property type="molecule type" value="Genomic_DNA"/>
</dbReference>
<keyword evidence="3" id="KW-1185">Reference proteome</keyword>
<evidence type="ECO:0000313" key="2">
    <source>
        <dbReference type="EMBL" id="KIR60313.1"/>
    </source>
</evidence>
<protein>
    <submittedName>
        <fullName evidence="2">Uncharacterized protein</fullName>
    </submittedName>
</protein>
<evidence type="ECO:0000256" key="1">
    <source>
        <dbReference type="SAM" id="MobiDB-lite"/>
    </source>
</evidence>
<dbReference type="Proteomes" id="UP000053800">
    <property type="component" value="Unassembled WGS sequence"/>
</dbReference>
<feature type="compositionally biased region" description="Polar residues" evidence="1">
    <location>
        <begin position="1"/>
        <end position="17"/>
    </location>
</feature>
<reference evidence="2 3" key="1">
    <citation type="submission" date="2015-01" db="EMBL/GenBank/DDBJ databases">
        <title>The Genome Sequence of Cryptococcus gattii CA1873.</title>
        <authorList>
            <consortium name="The Broad Institute Genomics Platform"/>
            <person name="Cuomo C."/>
            <person name="Litvintseva A."/>
            <person name="Chen Y."/>
            <person name="Heitman J."/>
            <person name="Sun S."/>
            <person name="Springer D."/>
            <person name="Dromer F."/>
            <person name="Young S."/>
            <person name="Zeng Q."/>
            <person name="Gargeya S."/>
            <person name="Abouelleil A."/>
            <person name="Alvarado L."/>
            <person name="Chapman S.B."/>
            <person name="Gainer-Dewar J."/>
            <person name="Goldberg J."/>
            <person name="Griggs A."/>
            <person name="Gujja S."/>
            <person name="Hansen M."/>
            <person name="Howarth C."/>
            <person name="Imamovic A."/>
            <person name="Larimer J."/>
            <person name="Murphy C."/>
            <person name="Naylor J."/>
            <person name="Pearson M."/>
            <person name="Priest M."/>
            <person name="Roberts A."/>
            <person name="Saif S."/>
            <person name="Shea T."/>
            <person name="Sykes S."/>
            <person name="Wortman J."/>
            <person name="Nusbaum C."/>
            <person name="Birren B."/>
        </authorList>
    </citation>
    <scope>NUCLEOTIDE SEQUENCE [LARGE SCALE GENOMIC DNA]</scope>
    <source>
        <strain evidence="2 3">CA1873</strain>
    </source>
</reference>
<gene>
    <name evidence="2" type="ORF">I314_03604</name>
</gene>
<proteinExistence type="predicted"/>
<feature type="region of interest" description="Disordered" evidence="1">
    <location>
        <begin position="1"/>
        <end position="116"/>
    </location>
</feature>
<accession>A0ABR5B9Q5</accession>
<feature type="compositionally biased region" description="Low complexity" evidence="1">
    <location>
        <begin position="18"/>
        <end position="41"/>
    </location>
</feature>